<dbReference type="RefSeq" id="WP_346145664.1">
    <property type="nucleotide sequence ID" value="NZ_BAAAUA010000023.1"/>
</dbReference>
<name>A0ABW0V8K0_9ACTN</name>
<evidence type="ECO:0000256" key="1">
    <source>
        <dbReference type="SAM" id="MobiDB-lite"/>
    </source>
</evidence>
<feature type="region of interest" description="Disordered" evidence="1">
    <location>
        <begin position="57"/>
        <end position="104"/>
    </location>
</feature>
<comment type="caution">
    <text evidence="2">The sequence shown here is derived from an EMBL/GenBank/DDBJ whole genome shotgun (WGS) entry which is preliminary data.</text>
</comment>
<reference evidence="3" key="1">
    <citation type="journal article" date="2019" name="Int. J. Syst. Evol. Microbiol.">
        <title>The Global Catalogue of Microorganisms (GCM) 10K type strain sequencing project: providing services to taxonomists for standard genome sequencing and annotation.</title>
        <authorList>
            <consortium name="The Broad Institute Genomics Platform"/>
            <consortium name="The Broad Institute Genome Sequencing Center for Infectious Disease"/>
            <person name="Wu L."/>
            <person name="Ma J."/>
        </authorList>
    </citation>
    <scope>NUCLEOTIDE SEQUENCE [LARGE SCALE GENOMIC DNA]</scope>
    <source>
        <strain evidence="3">CGMCC 4.1622</strain>
    </source>
</reference>
<dbReference type="EMBL" id="JBHSOC010000009">
    <property type="protein sequence ID" value="MFC5641109.1"/>
    <property type="molecule type" value="Genomic_DNA"/>
</dbReference>
<dbReference type="Proteomes" id="UP001596066">
    <property type="component" value="Unassembled WGS sequence"/>
</dbReference>
<evidence type="ECO:0008006" key="4">
    <source>
        <dbReference type="Google" id="ProtNLM"/>
    </source>
</evidence>
<organism evidence="2 3">
    <name type="scientific">Kitasatospora cinereorecta</name>
    <dbReference type="NCBI Taxonomy" id="285560"/>
    <lineage>
        <taxon>Bacteria</taxon>
        <taxon>Bacillati</taxon>
        <taxon>Actinomycetota</taxon>
        <taxon>Actinomycetes</taxon>
        <taxon>Kitasatosporales</taxon>
        <taxon>Streptomycetaceae</taxon>
        <taxon>Kitasatospora</taxon>
    </lineage>
</organism>
<accession>A0ABW0V8K0</accession>
<feature type="region of interest" description="Disordered" evidence="1">
    <location>
        <begin position="1"/>
        <end position="22"/>
    </location>
</feature>
<protein>
    <recommendedName>
        <fullName evidence="4">DUF4232 domain-containing protein</fullName>
    </recommendedName>
</protein>
<proteinExistence type="predicted"/>
<feature type="compositionally biased region" description="Low complexity" evidence="1">
    <location>
        <begin position="67"/>
        <end position="102"/>
    </location>
</feature>
<gene>
    <name evidence="2" type="ORF">ACFPZF_07025</name>
</gene>
<keyword evidence="3" id="KW-1185">Reference proteome</keyword>
<sequence length="230" mass="22736">MEEAVEVANQVTTDDGKRTPAHARSGLRHWALVAAGCAAVVGGALAATSATGSVIAGRPDLAPEPGPAASGGASTPGTATAPGAAGTPGTAKPTPASAAPDPAKAELPLDCGPFPVAVSLRTSASIGGVAATVAAAHCQADLGTPPDAVYLLVPGTAGKPRVAAVLVKDTENLTVTELAVRSDGSIHGRAKGYSSDDVPRFAPDLTLELNWAQKGGQWVRTETNTPTARA</sequence>
<evidence type="ECO:0000313" key="2">
    <source>
        <dbReference type="EMBL" id="MFC5641109.1"/>
    </source>
</evidence>
<evidence type="ECO:0000313" key="3">
    <source>
        <dbReference type="Proteomes" id="UP001596066"/>
    </source>
</evidence>